<evidence type="ECO:0000313" key="4">
    <source>
        <dbReference type="Proteomes" id="UP000236319"/>
    </source>
</evidence>
<dbReference type="InterPro" id="IPR033464">
    <property type="entry name" value="CSN8_PSD8_EIF3K"/>
</dbReference>
<dbReference type="InterPro" id="IPR016020">
    <property type="entry name" value="Transl_init_fac_sub12_N_euk"/>
</dbReference>
<comment type="function">
    <text evidence="1">Component of the eukaryotic translation initiation factor 3 (eIF-3) complex, which is involved in protein synthesis of a specialized repertoire of mRNAs and, together with other initiation factors, stimulates binding of mRNA and methionyl-tRNAi to the 40S ribosome. The eIF-3 complex specifically targets and initiates translation of a subset of mRNAs involved in cell proliferation.</text>
</comment>
<dbReference type="SUPFAM" id="SSF46785">
    <property type="entry name" value="Winged helix' DNA-binding domain"/>
    <property type="match status" value="1"/>
</dbReference>
<comment type="caution">
    <text evidence="3">The sequence shown here is derived from an EMBL/GenBank/DDBJ whole genome shotgun (WGS) entry which is preliminary data.</text>
</comment>
<dbReference type="Proteomes" id="UP000236319">
    <property type="component" value="Unassembled WGS sequence"/>
</dbReference>
<dbReference type="GO" id="GO:0005852">
    <property type="term" value="C:eukaryotic translation initiation factor 3 complex"/>
    <property type="evidence" value="ECO:0007669"/>
    <property type="project" value="UniProtKB-UniRule"/>
</dbReference>
<comment type="similarity">
    <text evidence="1">Belongs to the eIF-3 subunit K family.</text>
</comment>
<feature type="domain" description="CSN8/PSMD8/EIF3K" evidence="2">
    <location>
        <begin position="66"/>
        <end position="193"/>
    </location>
</feature>
<dbReference type="InterPro" id="IPR009374">
    <property type="entry name" value="eIF3k"/>
</dbReference>
<protein>
    <recommendedName>
        <fullName evidence="1">Eukaryotic translation initiation factor 3 subunit K</fullName>
        <shortName evidence="1">eIF3k</shortName>
    </recommendedName>
    <alternativeName>
        <fullName evidence="1">eIF-3 p25</fullName>
    </alternativeName>
</protein>
<gene>
    <name evidence="3" type="ORF">BOVATA_004120</name>
</gene>
<comment type="subunit">
    <text evidence="1">Component of the eukaryotic translation initiation factor 3 (eIF-3) complex.</text>
</comment>
<evidence type="ECO:0000259" key="2">
    <source>
        <dbReference type="Pfam" id="PF10075"/>
    </source>
</evidence>
<name>A0A2H6K7J0_9APIC</name>
<dbReference type="InterPro" id="IPR036388">
    <property type="entry name" value="WH-like_DNA-bd_sf"/>
</dbReference>
<dbReference type="GeneID" id="39872689"/>
<comment type="subcellular location">
    <subcellularLocation>
        <location evidence="1">Cytoplasm</location>
    </subcellularLocation>
</comment>
<dbReference type="PANTHER" id="PTHR13022:SF0">
    <property type="entry name" value="EUKARYOTIC TRANSLATION INITIATION FACTOR 3 SUBUNIT K"/>
    <property type="match status" value="1"/>
</dbReference>
<accession>A0A2H6K7J0</accession>
<dbReference type="Gene3D" id="1.10.10.10">
    <property type="entry name" value="Winged helix-like DNA-binding domain superfamily/Winged helix DNA-binding domain"/>
    <property type="match status" value="1"/>
</dbReference>
<evidence type="ECO:0000313" key="3">
    <source>
        <dbReference type="EMBL" id="GBE58919.1"/>
    </source>
</evidence>
<dbReference type="SUPFAM" id="SSF48371">
    <property type="entry name" value="ARM repeat"/>
    <property type="match status" value="1"/>
</dbReference>
<dbReference type="InterPro" id="IPR036390">
    <property type="entry name" value="WH_DNA-bd_sf"/>
</dbReference>
<sequence length="246" mass="27710">MDAHQPSQASVNAEAVLTNPALRFNIAGLPALTAYLDEQMTDASIYSLENNVGILKIYTLYPHIADHIVIQKILVQCLTRLPANDFDICIAQVPIPTQEHPVIAEVIALHNMLQSCLFYKFWEAALKPMADNAGLPFVEVPGLRDAVRRFILDVVPLLYMQMSVPELRSMLNYESNCEEFEQLLASCRWTLTGGYSRSDPNAGMCVPAAREENVKNQRAQETHTDVDKYFKVDSMRVYYSTMRHGA</sequence>
<dbReference type="OrthoDB" id="337745at2759"/>
<dbReference type="GO" id="GO:0033290">
    <property type="term" value="C:eukaryotic 48S preinitiation complex"/>
    <property type="evidence" value="ECO:0007669"/>
    <property type="project" value="UniProtKB-UniRule"/>
</dbReference>
<dbReference type="VEuPathDB" id="PiroplasmaDB:BOVATA_004120"/>
<dbReference type="Pfam" id="PF10075">
    <property type="entry name" value="CSN8_PSD8_EIF3K"/>
    <property type="match status" value="1"/>
</dbReference>
<keyword evidence="1" id="KW-0396">Initiation factor</keyword>
<dbReference type="HAMAP" id="MF_03010">
    <property type="entry name" value="eIF3k"/>
    <property type="match status" value="1"/>
</dbReference>
<dbReference type="AlphaFoldDB" id="A0A2H6K7J0"/>
<dbReference type="PANTHER" id="PTHR13022">
    <property type="entry name" value="EUKARYOTIC TRANSLATION INITIATION FACTOR 3 SUBUNIT 11"/>
    <property type="match status" value="1"/>
</dbReference>
<dbReference type="GO" id="GO:0043022">
    <property type="term" value="F:ribosome binding"/>
    <property type="evidence" value="ECO:0007669"/>
    <property type="project" value="InterPro"/>
</dbReference>
<dbReference type="EMBL" id="BDSA01000001">
    <property type="protein sequence ID" value="GBE58919.1"/>
    <property type="molecule type" value="Genomic_DNA"/>
</dbReference>
<keyword evidence="4" id="KW-1185">Reference proteome</keyword>
<organism evidence="3 4">
    <name type="scientific">Babesia ovata</name>
    <dbReference type="NCBI Taxonomy" id="189622"/>
    <lineage>
        <taxon>Eukaryota</taxon>
        <taxon>Sar</taxon>
        <taxon>Alveolata</taxon>
        <taxon>Apicomplexa</taxon>
        <taxon>Aconoidasida</taxon>
        <taxon>Piroplasmida</taxon>
        <taxon>Babesiidae</taxon>
        <taxon>Babesia</taxon>
    </lineage>
</organism>
<dbReference type="GO" id="GO:0001732">
    <property type="term" value="P:formation of cytoplasmic translation initiation complex"/>
    <property type="evidence" value="ECO:0007669"/>
    <property type="project" value="UniProtKB-UniRule"/>
</dbReference>
<dbReference type="GO" id="GO:0016282">
    <property type="term" value="C:eukaryotic 43S preinitiation complex"/>
    <property type="evidence" value="ECO:0007669"/>
    <property type="project" value="UniProtKB-UniRule"/>
</dbReference>
<dbReference type="GO" id="GO:0003723">
    <property type="term" value="F:RNA binding"/>
    <property type="evidence" value="ECO:0007669"/>
    <property type="project" value="UniProtKB-UniRule"/>
</dbReference>
<dbReference type="Gene3D" id="1.25.40.250">
    <property type="entry name" value="ARM repeat, domain 1"/>
    <property type="match status" value="1"/>
</dbReference>
<dbReference type="InterPro" id="IPR016024">
    <property type="entry name" value="ARM-type_fold"/>
</dbReference>
<reference evidence="3 4" key="1">
    <citation type="journal article" date="2017" name="BMC Genomics">
        <title>Whole-genome assembly of Babesia ovata and comparative genomics between closely related pathogens.</title>
        <authorList>
            <person name="Yamagishi J."/>
            <person name="Asada M."/>
            <person name="Hakimi H."/>
            <person name="Tanaka T.Q."/>
            <person name="Sugimoto C."/>
            <person name="Kawazu S."/>
        </authorList>
    </citation>
    <scope>NUCLEOTIDE SEQUENCE [LARGE SCALE GENOMIC DNA]</scope>
    <source>
        <strain evidence="3 4">Miyake</strain>
    </source>
</reference>
<proteinExistence type="inferred from homology"/>
<dbReference type="RefSeq" id="XP_028865162.1">
    <property type="nucleotide sequence ID" value="XM_029009329.1"/>
</dbReference>
<evidence type="ECO:0000256" key="1">
    <source>
        <dbReference type="HAMAP-Rule" id="MF_03010"/>
    </source>
</evidence>
<dbReference type="GO" id="GO:0006446">
    <property type="term" value="P:regulation of translational initiation"/>
    <property type="evidence" value="ECO:0007669"/>
    <property type="project" value="InterPro"/>
</dbReference>
<dbReference type="GO" id="GO:0003743">
    <property type="term" value="F:translation initiation factor activity"/>
    <property type="evidence" value="ECO:0007669"/>
    <property type="project" value="UniProtKB-UniRule"/>
</dbReference>
<keyword evidence="1" id="KW-0963">Cytoplasm</keyword>
<keyword evidence="1" id="KW-0648">Protein biosynthesis</keyword>